<evidence type="ECO:0000313" key="5">
    <source>
        <dbReference type="Proteomes" id="UP001608902"/>
    </source>
</evidence>
<dbReference type="Pfam" id="PF25458">
    <property type="entry name" value="INTS4_C"/>
    <property type="match status" value="1"/>
</dbReference>
<organism evidence="4 5">
    <name type="scientific">Gnathostoma spinigerum</name>
    <dbReference type="NCBI Taxonomy" id="75299"/>
    <lineage>
        <taxon>Eukaryota</taxon>
        <taxon>Metazoa</taxon>
        <taxon>Ecdysozoa</taxon>
        <taxon>Nematoda</taxon>
        <taxon>Chromadorea</taxon>
        <taxon>Rhabditida</taxon>
        <taxon>Spirurina</taxon>
        <taxon>Gnathostomatomorpha</taxon>
        <taxon>Gnathostomatoidea</taxon>
        <taxon>Gnathostomatidae</taxon>
        <taxon>Gnathostoma</taxon>
    </lineage>
</organism>
<accession>A0ABD6ETV4</accession>
<proteinExistence type="predicted"/>
<keyword evidence="2" id="KW-0539">Nucleus</keyword>
<gene>
    <name evidence="4" type="ORF">AB6A40_006826</name>
</gene>
<evidence type="ECO:0000259" key="3">
    <source>
        <dbReference type="Pfam" id="PF25458"/>
    </source>
</evidence>
<dbReference type="PANTHER" id="PTHR20938">
    <property type="entry name" value="INTEGRATOR COMPLEX SUBUNIT 4"/>
    <property type="match status" value="1"/>
</dbReference>
<dbReference type="Proteomes" id="UP001608902">
    <property type="component" value="Unassembled WGS sequence"/>
</dbReference>
<evidence type="ECO:0000256" key="2">
    <source>
        <dbReference type="ARBA" id="ARBA00023242"/>
    </source>
</evidence>
<dbReference type="AlphaFoldDB" id="A0ABD6ETV4"/>
<dbReference type="EMBL" id="JBGFUD010005095">
    <property type="protein sequence ID" value="MFH4980117.1"/>
    <property type="molecule type" value="Genomic_DNA"/>
</dbReference>
<dbReference type="GO" id="GO:0005634">
    <property type="term" value="C:nucleus"/>
    <property type="evidence" value="ECO:0007669"/>
    <property type="project" value="UniProtKB-SubCell"/>
</dbReference>
<dbReference type="InterPro" id="IPR057412">
    <property type="entry name" value="INTS4_C"/>
</dbReference>
<protein>
    <recommendedName>
        <fullName evidence="3">Integrator complex subunit 4/Protein SIEL C-terminal Ig-like domain-containing protein</fullName>
    </recommendedName>
</protein>
<keyword evidence="5" id="KW-1185">Reference proteome</keyword>
<feature type="domain" description="Integrator complex subunit 4/Protein SIEL C-terminal Ig-like" evidence="3">
    <location>
        <begin position="383"/>
        <end position="525"/>
    </location>
</feature>
<dbReference type="PANTHER" id="PTHR20938:SF0">
    <property type="entry name" value="INTEGRATOR COMPLEX SUBUNIT 4"/>
    <property type="match status" value="1"/>
</dbReference>
<comment type="caution">
    <text evidence="4">The sequence shown here is derived from an EMBL/GenBank/DDBJ whole genome shotgun (WGS) entry which is preliminary data.</text>
</comment>
<comment type="subcellular location">
    <subcellularLocation>
        <location evidence="1">Nucleus</location>
    </subcellularLocation>
</comment>
<reference evidence="4 5" key="1">
    <citation type="submission" date="2024-08" db="EMBL/GenBank/DDBJ databases">
        <title>Gnathostoma spinigerum genome.</title>
        <authorList>
            <person name="Gonzalez-Bertolin B."/>
            <person name="Monzon S."/>
            <person name="Zaballos A."/>
            <person name="Jimenez P."/>
            <person name="Dekumyoy P."/>
            <person name="Varona S."/>
            <person name="Cuesta I."/>
            <person name="Sumanam S."/>
            <person name="Adisakwattana P."/>
            <person name="Gasser R.B."/>
            <person name="Hernandez-Gonzalez A."/>
            <person name="Young N.D."/>
            <person name="Perteguer M.J."/>
        </authorList>
    </citation>
    <scope>NUCLEOTIDE SEQUENCE [LARGE SCALE GENOMIC DNA]</scope>
    <source>
        <strain evidence="4">AL3</strain>
        <tissue evidence="4">Liver</tissue>
    </source>
</reference>
<name>A0ABD6ETV4_9BILA</name>
<sequence length="529" mass="59168">MHGVLVKEQLDTILTVLDDALPDSREALRELLKNAQLESPGCVEYSVKALLNCLQRFPLDRLSVFSCLSKLGLRHASFIQPLVDDLLNLDSTFDVAEPPIDDNFYLAKLILVLNAASEYDPICSLLPDFVVRHYYFLRRAMPELVPSIAALSDDIDVDTVLREISKDSYGQRTRKLLEFAFEQMQCAFKTDSFQQRNFLQKLIIRDMNKMYELDESVAGTARFLAALQQVLMHCDIVSQILVHGGDLRAASGVVDKALLLVNVLESTFRNVDISMRSFVVECRFQLQIQKIAVFLDLFPDLLGSGAELVNVEIEAFRSRTIALNGTMTTSANELIDNIITQINVADKKKIFNGQQLASPFEKQLLSFPKRFPSNGEVAVKWAEIVEPSEDMTDPLRFIAGLPLGISLNILLHNFEVSDLDKFRIEIRYPDQSSNLIQPLKHNFKEISPSTYRLTSSVLLHGTTWSEAAGVHLSCVLLSSQSPILPTSCSMSNSVYTSSLKSSVIPISKSPLSVKQSSVEVTIFPMHKSC</sequence>
<evidence type="ECO:0000313" key="4">
    <source>
        <dbReference type="EMBL" id="MFH4980117.1"/>
    </source>
</evidence>
<evidence type="ECO:0000256" key="1">
    <source>
        <dbReference type="ARBA" id="ARBA00004123"/>
    </source>
</evidence>